<keyword evidence="2" id="KW-1185">Reference proteome</keyword>
<sequence length="59" mass="6851">KGYIKPKDYFTLIYNRSLSNTLRRLVFENASYRTLIKCVRALDNLALPAAIKSPSNYIR</sequence>
<organism evidence="1 2">
    <name type="scientific">Cercospora zeae-maydis SCOH1-5</name>
    <dbReference type="NCBI Taxonomy" id="717836"/>
    <lineage>
        <taxon>Eukaryota</taxon>
        <taxon>Fungi</taxon>
        <taxon>Dikarya</taxon>
        <taxon>Ascomycota</taxon>
        <taxon>Pezizomycotina</taxon>
        <taxon>Dothideomycetes</taxon>
        <taxon>Dothideomycetidae</taxon>
        <taxon>Mycosphaerellales</taxon>
        <taxon>Mycosphaerellaceae</taxon>
        <taxon>Cercospora</taxon>
    </lineage>
</organism>
<evidence type="ECO:0000313" key="1">
    <source>
        <dbReference type="EMBL" id="KAF2206687.1"/>
    </source>
</evidence>
<protein>
    <submittedName>
        <fullName evidence="1">Uncharacterized protein</fullName>
    </submittedName>
</protein>
<gene>
    <name evidence="1" type="ORF">CERZMDRAFT_52644</name>
</gene>
<dbReference type="Proteomes" id="UP000799539">
    <property type="component" value="Unassembled WGS sequence"/>
</dbReference>
<dbReference type="EMBL" id="ML992714">
    <property type="protein sequence ID" value="KAF2206687.1"/>
    <property type="molecule type" value="Genomic_DNA"/>
</dbReference>
<dbReference type="OrthoDB" id="3748138at2759"/>
<accession>A0A6A6F2Z5</accession>
<proteinExistence type="predicted"/>
<feature type="non-terminal residue" evidence="1">
    <location>
        <position position="1"/>
    </location>
</feature>
<name>A0A6A6F2Z5_9PEZI</name>
<dbReference type="AlphaFoldDB" id="A0A6A6F2Z5"/>
<reference evidence="1" key="1">
    <citation type="journal article" date="2020" name="Stud. Mycol.">
        <title>101 Dothideomycetes genomes: a test case for predicting lifestyles and emergence of pathogens.</title>
        <authorList>
            <person name="Haridas S."/>
            <person name="Albert R."/>
            <person name="Binder M."/>
            <person name="Bloem J."/>
            <person name="Labutti K."/>
            <person name="Salamov A."/>
            <person name="Andreopoulos B."/>
            <person name="Baker S."/>
            <person name="Barry K."/>
            <person name="Bills G."/>
            <person name="Bluhm B."/>
            <person name="Cannon C."/>
            <person name="Castanera R."/>
            <person name="Culley D."/>
            <person name="Daum C."/>
            <person name="Ezra D."/>
            <person name="Gonzalez J."/>
            <person name="Henrissat B."/>
            <person name="Kuo A."/>
            <person name="Liang C."/>
            <person name="Lipzen A."/>
            <person name="Lutzoni F."/>
            <person name="Magnuson J."/>
            <person name="Mondo S."/>
            <person name="Nolan M."/>
            <person name="Ohm R."/>
            <person name="Pangilinan J."/>
            <person name="Park H.-J."/>
            <person name="Ramirez L."/>
            <person name="Alfaro M."/>
            <person name="Sun H."/>
            <person name="Tritt A."/>
            <person name="Yoshinaga Y."/>
            <person name="Zwiers L.-H."/>
            <person name="Turgeon B."/>
            <person name="Goodwin S."/>
            <person name="Spatafora J."/>
            <person name="Crous P."/>
            <person name="Grigoriev I."/>
        </authorList>
    </citation>
    <scope>NUCLEOTIDE SEQUENCE</scope>
    <source>
        <strain evidence="1">SCOH1-5</strain>
    </source>
</reference>
<evidence type="ECO:0000313" key="2">
    <source>
        <dbReference type="Proteomes" id="UP000799539"/>
    </source>
</evidence>